<keyword evidence="3" id="KW-1185">Reference proteome</keyword>
<feature type="region of interest" description="Disordered" evidence="1">
    <location>
        <begin position="1"/>
        <end position="37"/>
    </location>
</feature>
<proteinExistence type="predicted"/>
<organism evidence="2 3">
    <name type="scientific">Trichinella britovi</name>
    <name type="common">Parasitic roundworm</name>
    <dbReference type="NCBI Taxonomy" id="45882"/>
    <lineage>
        <taxon>Eukaryota</taxon>
        <taxon>Metazoa</taxon>
        <taxon>Ecdysozoa</taxon>
        <taxon>Nematoda</taxon>
        <taxon>Enoplea</taxon>
        <taxon>Dorylaimia</taxon>
        <taxon>Trichinellida</taxon>
        <taxon>Trichinellidae</taxon>
        <taxon>Trichinella</taxon>
    </lineage>
</organism>
<gene>
    <name evidence="2" type="ORF">T03_3488</name>
</gene>
<dbReference type="Proteomes" id="UP000054653">
    <property type="component" value="Unassembled WGS sequence"/>
</dbReference>
<evidence type="ECO:0000256" key="1">
    <source>
        <dbReference type="SAM" id="MobiDB-lite"/>
    </source>
</evidence>
<dbReference type="AlphaFoldDB" id="A0A0V1CBB2"/>
<reference evidence="2 3" key="1">
    <citation type="submission" date="2015-01" db="EMBL/GenBank/DDBJ databases">
        <title>Evolution of Trichinella species and genotypes.</title>
        <authorList>
            <person name="Korhonen P.K."/>
            <person name="Edoardo P."/>
            <person name="Giuseppe L.R."/>
            <person name="Gasser R.B."/>
        </authorList>
    </citation>
    <scope>NUCLEOTIDE SEQUENCE [LARGE SCALE GENOMIC DNA]</scope>
    <source>
        <strain evidence="2">ISS120</strain>
    </source>
</reference>
<evidence type="ECO:0000313" key="3">
    <source>
        <dbReference type="Proteomes" id="UP000054653"/>
    </source>
</evidence>
<evidence type="ECO:0000313" key="2">
    <source>
        <dbReference type="EMBL" id="KRY46376.1"/>
    </source>
</evidence>
<protein>
    <submittedName>
        <fullName evidence="2">Uncharacterized protein</fullName>
    </submittedName>
</protein>
<name>A0A0V1CBB2_TRIBR</name>
<sequence length="117" mass="13231">MDSAHHELTVGSTRNSDLLGRVNTPRADCTPSDRMTPSLPDRVADPFFHMENEISRFRLLVHLCLLPSDREGDEIFVISPFPKLAHQQQVVLPAFSQVLDSCQSWCSLVEARRAPFQ</sequence>
<accession>A0A0V1CBB2</accession>
<comment type="caution">
    <text evidence="2">The sequence shown here is derived from an EMBL/GenBank/DDBJ whole genome shotgun (WGS) entry which is preliminary data.</text>
</comment>
<dbReference type="EMBL" id="JYDI01000290">
    <property type="protein sequence ID" value="KRY46376.1"/>
    <property type="molecule type" value="Genomic_DNA"/>
</dbReference>